<dbReference type="InterPro" id="IPR027417">
    <property type="entry name" value="P-loop_NTPase"/>
</dbReference>
<feature type="domain" description="ABC transporter" evidence="5">
    <location>
        <begin position="5"/>
        <end position="243"/>
    </location>
</feature>
<organism evidence="6 7">
    <name type="scientific">candidate division TA06 bacterium</name>
    <dbReference type="NCBI Taxonomy" id="2250710"/>
    <lineage>
        <taxon>Bacteria</taxon>
        <taxon>Bacteria division TA06</taxon>
    </lineage>
</organism>
<keyword evidence="4 6" id="KW-0067">ATP-binding</keyword>
<dbReference type="Proteomes" id="UP000736328">
    <property type="component" value="Unassembled WGS sequence"/>
</dbReference>
<evidence type="ECO:0000313" key="7">
    <source>
        <dbReference type="Proteomes" id="UP000736328"/>
    </source>
</evidence>
<dbReference type="AlphaFoldDB" id="A0A933MJX4"/>
<name>A0A933MJX4_UNCT6</name>
<evidence type="ECO:0000256" key="1">
    <source>
        <dbReference type="ARBA" id="ARBA00005417"/>
    </source>
</evidence>
<evidence type="ECO:0000259" key="5">
    <source>
        <dbReference type="PROSITE" id="PS50893"/>
    </source>
</evidence>
<dbReference type="PANTHER" id="PTHR43335">
    <property type="entry name" value="ABC TRANSPORTER, ATP-BINDING PROTEIN"/>
    <property type="match status" value="1"/>
</dbReference>
<dbReference type="Gene3D" id="3.40.50.300">
    <property type="entry name" value="P-loop containing nucleotide triphosphate hydrolases"/>
    <property type="match status" value="1"/>
</dbReference>
<dbReference type="GO" id="GO:0005524">
    <property type="term" value="F:ATP binding"/>
    <property type="evidence" value="ECO:0007669"/>
    <property type="project" value="UniProtKB-KW"/>
</dbReference>
<dbReference type="InterPro" id="IPR003439">
    <property type="entry name" value="ABC_transporter-like_ATP-bd"/>
</dbReference>
<dbReference type="PANTHER" id="PTHR43335:SF4">
    <property type="entry name" value="ABC TRANSPORTER, ATP-BINDING PROTEIN"/>
    <property type="match status" value="1"/>
</dbReference>
<protein>
    <submittedName>
        <fullName evidence="6">ABC transporter ATP-binding protein</fullName>
    </submittedName>
</protein>
<evidence type="ECO:0000256" key="2">
    <source>
        <dbReference type="ARBA" id="ARBA00022448"/>
    </source>
</evidence>
<keyword evidence="3" id="KW-0547">Nucleotide-binding</keyword>
<dbReference type="Pfam" id="PF00005">
    <property type="entry name" value="ABC_tran"/>
    <property type="match status" value="1"/>
</dbReference>
<comment type="similarity">
    <text evidence="1">Belongs to the ABC transporter superfamily.</text>
</comment>
<keyword evidence="2" id="KW-0813">Transport</keyword>
<comment type="caution">
    <text evidence="6">The sequence shown here is derived from an EMBL/GenBank/DDBJ whole genome shotgun (WGS) entry which is preliminary data.</text>
</comment>
<proteinExistence type="inferred from homology"/>
<dbReference type="SUPFAM" id="SSF52540">
    <property type="entry name" value="P-loop containing nucleoside triphosphate hydrolases"/>
    <property type="match status" value="1"/>
</dbReference>
<accession>A0A933MJX4</accession>
<sequence>MENILEIEHLAKSFTDWEHFTWRSKTILDDISLEVKPGEIFGFLGPNGAGKTTTIKALMGIIKPSFGTARILGHDILEKSQEVKKRIGFLPENPYFYDYLTVREFLLFCAALFGITGRQARERTTELLELVGMSQAAGLPLRKCSKGMLQRTGIAQSLVNDPEFLVWDEPVSGLDPIGRKEIKDLMLELKRQGKTIFFSSHILPDAEALCDRVVIIINGKINKIGTLPELLKDSISWVEVVAEGLPENANLTGAKMEKIAGQFIVRLDSSGNLDRNLKEIMKAGGTIVSVTPQRENLENYFARQVRTAKEAGQ</sequence>
<reference evidence="6" key="1">
    <citation type="submission" date="2020-07" db="EMBL/GenBank/DDBJ databases">
        <title>Huge and variable diversity of episymbiotic CPR bacteria and DPANN archaea in groundwater ecosystems.</title>
        <authorList>
            <person name="He C.Y."/>
            <person name="Keren R."/>
            <person name="Whittaker M."/>
            <person name="Farag I.F."/>
            <person name="Doudna J."/>
            <person name="Cate J.H.D."/>
            <person name="Banfield J.F."/>
        </authorList>
    </citation>
    <scope>NUCLEOTIDE SEQUENCE</scope>
    <source>
        <strain evidence="6">NC_groundwater_1520_Pr4_B-0.1um_53_5</strain>
    </source>
</reference>
<evidence type="ECO:0000256" key="4">
    <source>
        <dbReference type="ARBA" id="ARBA00022840"/>
    </source>
</evidence>
<dbReference type="GO" id="GO:0016887">
    <property type="term" value="F:ATP hydrolysis activity"/>
    <property type="evidence" value="ECO:0007669"/>
    <property type="project" value="InterPro"/>
</dbReference>
<evidence type="ECO:0000256" key="3">
    <source>
        <dbReference type="ARBA" id="ARBA00022741"/>
    </source>
</evidence>
<dbReference type="InterPro" id="IPR003593">
    <property type="entry name" value="AAA+_ATPase"/>
</dbReference>
<evidence type="ECO:0000313" key="6">
    <source>
        <dbReference type="EMBL" id="MBI4726423.1"/>
    </source>
</evidence>
<dbReference type="EMBL" id="JACQXR010000050">
    <property type="protein sequence ID" value="MBI4726423.1"/>
    <property type="molecule type" value="Genomic_DNA"/>
</dbReference>
<dbReference type="PROSITE" id="PS50893">
    <property type="entry name" value="ABC_TRANSPORTER_2"/>
    <property type="match status" value="1"/>
</dbReference>
<dbReference type="CDD" id="cd03230">
    <property type="entry name" value="ABC_DR_subfamily_A"/>
    <property type="match status" value="1"/>
</dbReference>
<gene>
    <name evidence="6" type="ORF">HY768_04225</name>
</gene>
<dbReference type="SMART" id="SM00382">
    <property type="entry name" value="AAA"/>
    <property type="match status" value="1"/>
</dbReference>